<sequence length="234" mass="24259">MHLLARTGLAVLSLALATPVAVWADPPASTGSNPHNHRRGLFGKQKLCAECQRAQLQAQGISVPPPPSLPGQVVTEGVMSEGIVTEGVVTEGGVCTACQAGQQQGVVVSDSASGYAVVGGDSAPGYAVVGGQAPTSDPSPIGVVQSRPNQAPGRSAGTDRSVMQASVTPAPEPIRPAGSNRPQILSHLFGFSAIGRDFREARQRKKNEEHASIRYDQPQAQRVTDLPASKVYGK</sequence>
<feature type="region of interest" description="Disordered" evidence="1">
    <location>
        <begin position="131"/>
        <end position="181"/>
    </location>
</feature>
<dbReference type="Proteomes" id="UP000010798">
    <property type="component" value="Chromosome"/>
</dbReference>
<feature type="compositionally biased region" description="Basic and acidic residues" evidence="1">
    <location>
        <begin position="201"/>
        <end position="213"/>
    </location>
</feature>
<protein>
    <submittedName>
        <fullName evidence="3">Uncharacterized protein</fullName>
    </submittedName>
</protein>
<evidence type="ECO:0000256" key="2">
    <source>
        <dbReference type="SAM" id="SignalP"/>
    </source>
</evidence>
<feature type="region of interest" description="Disordered" evidence="1">
    <location>
        <begin position="201"/>
        <end position="234"/>
    </location>
</feature>
<evidence type="ECO:0000313" key="4">
    <source>
        <dbReference type="Proteomes" id="UP000010798"/>
    </source>
</evidence>
<dbReference type="AlphaFoldDB" id="L0D8Z2"/>
<proteinExistence type="predicted"/>
<dbReference type="OrthoDB" id="290085at2"/>
<gene>
    <name evidence="3" type="ordered locus">Sinac_0699</name>
</gene>
<keyword evidence="4" id="KW-1185">Reference proteome</keyword>
<organism evidence="3 4">
    <name type="scientific">Singulisphaera acidiphila (strain ATCC BAA-1392 / DSM 18658 / VKM B-2454 / MOB10)</name>
    <dbReference type="NCBI Taxonomy" id="886293"/>
    <lineage>
        <taxon>Bacteria</taxon>
        <taxon>Pseudomonadati</taxon>
        <taxon>Planctomycetota</taxon>
        <taxon>Planctomycetia</taxon>
        <taxon>Isosphaerales</taxon>
        <taxon>Isosphaeraceae</taxon>
        <taxon>Singulisphaera</taxon>
    </lineage>
</organism>
<dbReference type="RefSeq" id="WP_015244292.1">
    <property type="nucleotide sequence ID" value="NC_019892.1"/>
</dbReference>
<evidence type="ECO:0000313" key="3">
    <source>
        <dbReference type="EMBL" id="AGA25111.1"/>
    </source>
</evidence>
<keyword evidence="2" id="KW-0732">Signal</keyword>
<accession>L0D8Z2</accession>
<feature type="chain" id="PRO_5003940079" evidence="2">
    <location>
        <begin position="25"/>
        <end position="234"/>
    </location>
</feature>
<dbReference type="HOGENOM" id="CLU_1184417_0_0_0"/>
<name>L0D8Z2_SINAD</name>
<dbReference type="EMBL" id="CP003364">
    <property type="protein sequence ID" value="AGA25111.1"/>
    <property type="molecule type" value="Genomic_DNA"/>
</dbReference>
<evidence type="ECO:0000256" key="1">
    <source>
        <dbReference type="SAM" id="MobiDB-lite"/>
    </source>
</evidence>
<dbReference type="KEGG" id="saci:Sinac_0699"/>
<feature type="signal peptide" evidence="2">
    <location>
        <begin position="1"/>
        <end position="24"/>
    </location>
</feature>
<reference evidence="3 4" key="1">
    <citation type="submission" date="2012-02" db="EMBL/GenBank/DDBJ databases">
        <title>Complete sequence of chromosome of Singulisphaera acidiphila DSM 18658.</title>
        <authorList>
            <consortium name="US DOE Joint Genome Institute (JGI-PGF)"/>
            <person name="Lucas S."/>
            <person name="Copeland A."/>
            <person name="Lapidus A."/>
            <person name="Glavina del Rio T."/>
            <person name="Dalin E."/>
            <person name="Tice H."/>
            <person name="Bruce D."/>
            <person name="Goodwin L."/>
            <person name="Pitluck S."/>
            <person name="Peters L."/>
            <person name="Ovchinnikova G."/>
            <person name="Chertkov O."/>
            <person name="Kyrpides N."/>
            <person name="Mavromatis K."/>
            <person name="Ivanova N."/>
            <person name="Brettin T."/>
            <person name="Detter J.C."/>
            <person name="Han C."/>
            <person name="Larimer F."/>
            <person name="Land M."/>
            <person name="Hauser L."/>
            <person name="Markowitz V."/>
            <person name="Cheng J.-F."/>
            <person name="Hugenholtz P."/>
            <person name="Woyke T."/>
            <person name="Wu D."/>
            <person name="Tindall B."/>
            <person name="Pomrenke H."/>
            <person name="Brambilla E."/>
            <person name="Klenk H.-P."/>
            <person name="Eisen J.A."/>
        </authorList>
    </citation>
    <scope>NUCLEOTIDE SEQUENCE [LARGE SCALE GENOMIC DNA]</scope>
    <source>
        <strain evidence="4">ATCC BAA-1392 / DSM 18658 / VKM B-2454 / MOB10</strain>
    </source>
</reference>